<keyword evidence="9" id="KW-0472">Membrane</keyword>
<evidence type="ECO:0000256" key="10">
    <source>
        <dbReference type="ARBA" id="ARBA00023315"/>
    </source>
</evidence>
<accession>A0A836A087</accession>
<evidence type="ECO:0008006" key="13">
    <source>
        <dbReference type="Google" id="ProtNLM"/>
    </source>
</evidence>
<keyword evidence="7" id="KW-1133">Transmembrane helix</keyword>
<evidence type="ECO:0000256" key="8">
    <source>
        <dbReference type="ARBA" id="ARBA00023098"/>
    </source>
</evidence>
<keyword evidence="3" id="KW-0444">Lipid biosynthesis</keyword>
<evidence type="ECO:0000256" key="4">
    <source>
        <dbReference type="ARBA" id="ARBA00022679"/>
    </source>
</evidence>
<dbReference type="GO" id="GO:0019432">
    <property type="term" value="P:triglyceride biosynthetic process"/>
    <property type="evidence" value="ECO:0007669"/>
    <property type="project" value="TreeGrafter"/>
</dbReference>
<evidence type="ECO:0000256" key="5">
    <source>
        <dbReference type="ARBA" id="ARBA00022692"/>
    </source>
</evidence>
<keyword evidence="8" id="KW-0443">Lipid metabolism</keyword>
<dbReference type="GO" id="GO:0006651">
    <property type="term" value="P:diacylglycerol biosynthetic process"/>
    <property type="evidence" value="ECO:0007669"/>
    <property type="project" value="TreeGrafter"/>
</dbReference>
<keyword evidence="4" id="KW-0808">Transferase</keyword>
<keyword evidence="5" id="KW-0812">Transmembrane</keyword>
<reference evidence="11 12" key="1">
    <citation type="submission" date="2020-12" db="EMBL/GenBank/DDBJ databases">
        <title>De novo assembly of Tibetan sheep genome.</title>
        <authorList>
            <person name="Li X."/>
        </authorList>
    </citation>
    <scope>NUCLEOTIDE SEQUENCE [LARGE SCALE GENOMIC DNA]</scope>
    <source>
        <tissue evidence="11">Heart</tissue>
    </source>
</reference>
<dbReference type="InterPro" id="IPR007130">
    <property type="entry name" value="DAGAT"/>
</dbReference>
<keyword evidence="6" id="KW-0256">Endoplasmic reticulum</keyword>
<comment type="subcellular location">
    <subcellularLocation>
        <location evidence="1">Endoplasmic reticulum membrane</location>
        <topology evidence="1">Multi-pass membrane protein</topology>
    </subcellularLocation>
</comment>
<comment type="caution">
    <text evidence="11">The sequence shown here is derived from an EMBL/GenBank/DDBJ whole genome shotgun (WGS) entry which is preliminary data.</text>
</comment>
<dbReference type="AlphaFoldDB" id="A0A836A087"/>
<gene>
    <name evidence="11" type="ORF">JEQ12_006385</name>
</gene>
<evidence type="ECO:0000256" key="9">
    <source>
        <dbReference type="ARBA" id="ARBA00023136"/>
    </source>
</evidence>
<protein>
    <recommendedName>
        <fullName evidence="13">Acyltransferase</fullName>
    </recommendedName>
</protein>
<organism evidence="11 12">
    <name type="scientific">Ovis aries</name>
    <name type="common">Sheep</name>
    <dbReference type="NCBI Taxonomy" id="9940"/>
    <lineage>
        <taxon>Eukaryota</taxon>
        <taxon>Metazoa</taxon>
        <taxon>Chordata</taxon>
        <taxon>Craniata</taxon>
        <taxon>Vertebrata</taxon>
        <taxon>Euteleostomi</taxon>
        <taxon>Mammalia</taxon>
        <taxon>Eutheria</taxon>
        <taxon>Laurasiatheria</taxon>
        <taxon>Artiodactyla</taxon>
        <taxon>Ruminantia</taxon>
        <taxon>Pecora</taxon>
        <taxon>Bovidae</taxon>
        <taxon>Caprinae</taxon>
        <taxon>Ovis</taxon>
    </lineage>
</organism>
<dbReference type="Pfam" id="PF03982">
    <property type="entry name" value="DAGAT"/>
    <property type="match status" value="2"/>
</dbReference>
<dbReference type="GO" id="GO:0003846">
    <property type="term" value="F:2-acylglycerol O-acyltransferase activity"/>
    <property type="evidence" value="ECO:0007669"/>
    <property type="project" value="TreeGrafter"/>
</dbReference>
<dbReference type="GO" id="GO:0004144">
    <property type="term" value="F:diacylglycerol O-acyltransferase activity"/>
    <property type="evidence" value="ECO:0007669"/>
    <property type="project" value="TreeGrafter"/>
</dbReference>
<proteinExistence type="inferred from homology"/>
<sequence length="213" mass="24661">MVLPGCWPERRLRGLVSADKESAAHILSRKESINLLSILVGGVQEALNARPGAYKLVLLNRKGFIRLDLMHGYWGEGSKFSWRLARIVFLWDTPEIKADSILAALMPIFSFGENDIFDQVENSPGSWLRWFQDRLHKRTRGSILLFYGRGIFQFSFGLMPCHRPITTVVEKPIEVQKTLHRSQEEVDRLHQRYMQELENLFEAHKLKNNVSID</sequence>
<name>A0A836A087_SHEEP</name>
<evidence type="ECO:0000256" key="3">
    <source>
        <dbReference type="ARBA" id="ARBA00022516"/>
    </source>
</evidence>
<dbReference type="EMBL" id="JAEMGP010000015">
    <property type="protein sequence ID" value="KAG5199906.1"/>
    <property type="molecule type" value="Genomic_DNA"/>
</dbReference>
<evidence type="ECO:0000256" key="2">
    <source>
        <dbReference type="ARBA" id="ARBA00005420"/>
    </source>
</evidence>
<evidence type="ECO:0000256" key="6">
    <source>
        <dbReference type="ARBA" id="ARBA00022824"/>
    </source>
</evidence>
<keyword evidence="10" id="KW-0012">Acyltransferase</keyword>
<dbReference type="Proteomes" id="UP000664991">
    <property type="component" value="Chromosome 15"/>
</dbReference>
<evidence type="ECO:0000313" key="11">
    <source>
        <dbReference type="EMBL" id="KAG5199906.1"/>
    </source>
</evidence>
<comment type="similarity">
    <text evidence="2">Belongs to the diacylglycerol acyltransferase family.</text>
</comment>
<evidence type="ECO:0000313" key="12">
    <source>
        <dbReference type="Proteomes" id="UP000664991"/>
    </source>
</evidence>
<evidence type="ECO:0000256" key="1">
    <source>
        <dbReference type="ARBA" id="ARBA00004477"/>
    </source>
</evidence>
<dbReference type="GO" id="GO:0005789">
    <property type="term" value="C:endoplasmic reticulum membrane"/>
    <property type="evidence" value="ECO:0007669"/>
    <property type="project" value="UniProtKB-SubCell"/>
</dbReference>
<dbReference type="PANTHER" id="PTHR12317">
    <property type="entry name" value="DIACYLGLYCEROL O-ACYLTRANSFERASE"/>
    <property type="match status" value="1"/>
</dbReference>
<dbReference type="PANTHER" id="PTHR12317:SF74">
    <property type="entry name" value="2-ACYLGLYCEROL O-ACYLTRANSFERASE 2"/>
    <property type="match status" value="1"/>
</dbReference>
<evidence type="ECO:0000256" key="7">
    <source>
        <dbReference type="ARBA" id="ARBA00022989"/>
    </source>
</evidence>